<dbReference type="AlphaFoldDB" id="W4LN21"/>
<dbReference type="SUPFAM" id="SSF46955">
    <property type="entry name" value="Putative DNA-binding domain"/>
    <property type="match status" value="1"/>
</dbReference>
<dbReference type="PATRIC" id="fig|1429439.4.peg.6980"/>
<name>W4LN21_9BACT</name>
<evidence type="ECO:0000313" key="7">
    <source>
        <dbReference type="Proteomes" id="UP000019140"/>
    </source>
</evidence>
<dbReference type="Gene3D" id="1.10.1660.10">
    <property type="match status" value="1"/>
</dbReference>
<sequence>MKRYTISQLACAAQVPISTLRYYERAGLVCPTERAENNYRVYSEDALRTVLFIRAAQSAGFTLDDVRALLDLQAGDAALCQDVQPLVEKRLQDVSQRIKEMRHMQRILKSLLAQCHEQEQDALCHVVDAFSAESR</sequence>
<dbReference type="PANTHER" id="PTHR30204">
    <property type="entry name" value="REDOX-CYCLING DRUG-SENSING TRANSCRIPTIONAL ACTIVATOR SOXR"/>
    <property type="match status" value="1"/>
</dbReference>
<dbReference type="HOGENOM" id="CLU_060077_2_0_7"/>
<dbReference type="PROSITE" id="PS50937">
    <property type="entry name" value="HTH_MERR_2"/>
    <property type="match status" value="1"/>
</dbReference>
<dbReference type="Pfam" id="PF13411">
    <property type="entry name" value="MerR_1"/>
    <property type="match status" value="1"/>
</dbReference>
<evidence type="ECO:0000256" key="2">
    <source>
        <dbReference type="ARBA" id="ARBA00023015"/>
    </source>
</evidence>
<proteinExistence type="predicted"/>
<organism evidence="6 7">
    <name type="scientific">Candidatus Entotheonella gemina</name>
    <dbReference type="NCBI Taxonomy" id="1429439"/>
    <lineage>
        <taxon>Bacteria</taxon>
        <taxon>Pseudomonadati</taxon>
        <taxon>Nitrospinota/Tectimicrobiota group</taxon>
        <taxon>Candidatus Tectimicrobiota</taxon>
        <taxon>Candidatus Entotheonellia</taxon>
        <taxon>Candidatus Entotheonellales</taxon>
        <taxon>Candidatus Entotheonellaceae</taxon>
        <taxon>Candidatus Entotheonella</taxon>
    </lineage>
</organism>
<protein>
    <recommendedName>
        <fullName evidence="5">HTH merR-type domain-containing protein</fullName>
    </recommendedName>
</protein>
<evidence type="ECO:0000259" key="5">
    <source>
        <dbReference type="PROSITE" id="PS50937"/>
    </source>
</evidence>
<dbReference type="EMBL" id="AZHX01001873">
    <property type="protein sequence ID" value="ETW99120.1"/>
    <property type="molecule type" value="Genomic_DNA"/>
</dbReference>
<keyword evidence="1" id="KW-0678">Repressor</keyword>
<keyword evidence="3" id="KW-0238">DNA-binding</keyword>
<accession>W4LN21</accession>
<evidence type="ECO:0000256" key="3">
    <source>
        <dbReference type="ARBA" id="ARBA00023125"/>
    </source>
</evidence>
<keyword evidence="7" id="KW-1185">Reference proteome</keyword>
<dbReference type="PANTHER" id="PTHR30204:SF69">
    <property type="entry name" value="MERR-FAMILY TRANSCRIPTIONAL REGULATOR"/>
    <property type="match status" value="1"/>
</dbReference>
<evidence type="ECO:0000313" key="6">
    <source>
        <dbReference type="EMBL" id="ETW99120.1"/>
    </source>
</evidence>
<gene>
    <name evidence="6" type="ORF">ETSY2_41525</name>
</gene>
<dbReference type="PRINTS" id="PR00040">
    <property type="entry name" value="HTHMERR"/>
</dbReference>
<dbReference type="SMART" id="SM00422">
    <property type="entry name" value="HTH_MERR"/>
    <property type="match status" value="1"/>
</dbReference>
<dbReference type="InterPro" id="IPR047057">
    <property type="entry name" value="MerR_fam"/>
</dbReference>
<dbReference type="Proteomes" id="UP000019140">
    <property type="component" value="Unassembled WGS sequence"/>
</dbReference>
<comment type="caution">
    <text evidence="6">The sequence shown here is derived from an EMBL/GenBank/DDBJ whole genome shotgun (WGS) entry which is preliminary data.</text>
</comment>
<dbReference type="InterPro" id="IPR000551">
    <property type="entry name" value="MerR-type_HTH_dom"/>
</dbReference>
<dbReference type="GO" id="GO:0003700">
    <property type="term" value="F:DNA-binding transcription factor activity"/>
    <property type="evidence" value="ECO:0007669"/>
    <property type="project" value="InterPro"/>
</dbReference>
<keyword evidence="4" id="KW-0804">Transcription</keyword>
<evidence type="ECO:0000256" key="4">
    <source>
        <dbReference type="ARBA" id="ARBA00023163"/>
    </source>
</evidence>
<dbReference type="GO" id="GO:0003677">
    <property type="term" value="F:DNA binding"/>
    <property type="evidence" value="ECO:0007669"/>
    <property type="project" value="UniProtKB-KW"/>
</dbReference>
<evidence type="ECO:0000256" key="1">
    <source>
        <dbReference type="ARBA" id="ARBA00022491"/>
    </source>
</evidence>
<reference evidence="6 7" key="1">
    <citation type="journal article" date="2014" name="Nature">
        <title>An environmental bacterial taxon with a large and distinct metabolic repertoire.</title>
        <authorList>
            <person name="Wilson M.C."/>
            <person name="Mori T."/>
            <person name="Ruckert C."/>
            <person name="Uria A.R."/>
            <person name="Helf M.J."/>
            <person name="Takada K."/>
            <person name="Gernert C."/>
            <person name="Steffens U.A."/>
            <person name="Heycke N."/>
            <person name="Schmitt S."/>
            <person name="Rinke C."/>
            <person name="Helfrich E.J."/>
            <person name="Brachmann A.O."/>
            <person name="Gurgui C."/>
            <person name="Wakimoto T."/>
            <person name="Kracht M."/>
            <person name="Crusemann M."/>
            <person name="Hentschel U."/>
            <person name="Abe I."/>
            <person name="Matsunaga S."/>
            <person name="Kalinowski J."/>
            <person name="Takeyama H."/>
            <person name="Piel J."/>
        </authorList>
    </citation>
    <scope>NUCLEOTIDE SEQUENCE [LARGE SCALE GENOMIC DNA]</scope>
    <source>
        <strain evidence="7">TSY2</strain>
    </source>
</reference>
<feature type="domain" description="HTH merR-type" evidence="5">
    <location>
        <begin position="3"/>
        <end position="72"/>
    </location>
</feature>
<dbReference type="InterPro" id="IPR009061">
    <property type="entry name" value="DNA-bd_dom_put_sf"/>
</dbReference>
<keyword evidence="2" id="KW-0805">Transcription regulation</keyword>